<evidence type="ECO:0000256" key="1">
    <source>
        <dbReference type="ARBA" id="ARBA00006712"/>
    </source>
</evidence>
<dbReference type="AlphaFoldDB" id="A0A210Q0I2"/>
<dbReference type="Gene3D" id="1.25.10.10">
    <property type="entry name" value="Leucine-rich Repeat Variant"/>
    <property type="match status" value="1"/>
</dbReference>
<evidence type="ECO:0000256" key="3">
    <source>
        <dbReference type="SAM" id="MobiDB-lite"/>
    </source>
</evidence>
<protein>
    <recommendedName>
        <fullName evidence="2">Protein HGH1 homolog</fullName>
    </recommendedName>
</protein>
<evidence type="ECO:0000259" key="5">
    <source>
        <dbReference type="Pfam" id="PF04064"/>
    </source>
</evidence>
<dbReference type="InterPro" id="IPR016024">
    <property type="entry name" value="ARM-type_fold"/>
</dbReference>
<dbReference type="SUPFAM" id="SSF48371">
    <property type="entry name" value="ARM repeat"/>
    <property type="match status" value="1"/>
</dbReference>
<dbReference type="PANTHER" id="PTHR13387">
    <property type="entry name" value="PROTEIN HGH1 HOMOLOG"/>
    <property type="match status" value="1"/>
</dbReference>
<feature type="domain" description="Protein HGH1 C-terminal" evidence="5">
    <location>
        <begin position="281"/>
        <end position="334"/>
    </location>
</feature>
<dbReference type="InterPro" id="IPR001611">
    <property type="entry name" value="Leu-rich_rpt"/>
</dbReference>
<dbReference type="Proteomes" id="UP000242188">
    <property type="component" value="Unassembled WGS sequence"/>
</dbReference>
<evidence type="ECO:0000313" key="7">
    <source>
        <dbReference type="Proteomes" id="UP000242188"/>
    </source>
</evidence>
<dbReference type="Pfam" id="PF04064">
    <property type="entry name" value="DUF384"/>
    <property type="match status" value="1"/>
</dbReference>
<feature type="region of interest" description="Disordered" evidence="3">
    <location>
        <begin position="245"/>
        <end position="267"/>
    </location>
</feature>
<reference evidence="6 7" key="1">
    <citation type="journal article" date="2017" name="Nat. Ecol. Evol.">
        <title>Scallop genome provides insights into evolution of bilaterian karyotype and development.</title>
        <authorList>
            <person name="Wang S."/>
            <person name="Zhang J."/>
            <person name="Jiao W."/>
            <person name="Li J."/>
            <person name="Xun X."/>
            <person name="Sun Y."/>
            <person name="Guo X."/>
            <person name="Huan P."/>
            <person name="Dong B."/>
            <person name="Zhang L."/>
            <person name="Hu X."/>
            <person name="Sun X."/>
            <person name="Wang J."/>
            <person name="Zhao C."/>
            <person name="Wang Y."/>
            <person name="Wang D."/>
            <person name="Huang X."/>
            <person name="Wang R."/>
            <person name="Lv J."/>
            <person name="Li Y."/>
            <person name="Zhang Z."/>
            <person name="Liu B."/>
            <person name="Lu W."/>
            <person name="Hui Y."/>
            <person name="Liang J."/>
            <person name="Zhou Z."/>
            <person name="Hou R."/>
            <person name="Li X."/>
            <person name="Liu Y."/>
            <person name="Li H."/>
            <person name="Ning X."/>
            <person name="Lin Y."/>
            <person name="Zhao L."/>
            <person name="Xing Q."/>
            <person name="Dou J."/>
            <person name="Li Y."/>
            <person name="Mao J."/>
            <person name="Guo H."/>
            <person name="Dou H."/>
            <person name="Li T."/>
            <person name="Mu C."/>
            <person name="Jiang W."/>
            <person name="Fu Q."/>
            <person name="Fu X."/>
            <person name="Miao Y."/>
            <person name="Liu J."/>
            <person name="Yu Q."/>
            <person name="Li R."/>
            <person name="Liao H."/>
            <person name="Li X."/>
            <person name="Kong Y."/>
            <person name="Jiang Z."/>
            <person name="Chourrout D."/>
            <person name="Li R."/>
            <person name="Bao Z."/>
        </authorList>
    </citation>
    <scope>NUCLEOTIDE SEQUENCE [LARGE SCALE GENOMIC DNA]</scope>
    <source>
        <strain evidence="6 7">PY_sf001</strain>
    </source>
</reference>
<evidence type="ECO:0000313" key="6">
    <source>
        <dbReference type="EMBL" id="OWF42263.1"/>
    </source>
</evidence>
<proteinExistence type="inferred from homology"/>
<dbReference type="STRING" id="6573.A0A210Q0I2"/>
<accession>A0A210Q0I2</accession>
<evidence type="ECO:0000256" key="2">
    <source>
        <dbReference type="ARBA" id="ARBA00014076"/>
    </source>
</evidence>
<gene>
    <name evidence="6" type="ORF">KP79_PYT16439</name>
</gene>
<dbReference type="EMBL" id="NEDP02005302">
    <property type="protein sequence ID" value="OWF42263.1"/>
    <property type="molecule type" value="Genomic_DNA"/>
</dbReference>
<name>A0A210Q0I2_MIZYE</name>
<dbReference type="InterPro" id="IPR039717">
    <property type="entry name" value="Hgh1"/>
</dbReference>
<comment type="caution">
    <text evidence="6">The sequence shown here is derived from an EMBL/GenBank/DDBJ whole genome shotgun (WGS) entry which is preliminary data.</text>
</comment>
<dbReference type="PANTHER" id="PTHR13387:SF9">
    <property type="entry name" value="PROTEIN HGH1 HOMOLOG"/>
    <property type="match status" value="1"/>
</dbReference>
<organism evidence="6 7">
    <name type="scientific">Mizuhopecten yessoensis</name>
    <name type="common">Japanese scallop</name>
    <name type="synonym">Patinopecten yessoensis</name>
    <dbReference type="NCBI Taxonomy" id="6573"/>
    <lineage>
        <taxon>Eukaryota</taxon>
        <taxon>Metazoa</taxon>
        <taxon>Spiralia</taxon>
        <taxon>Lophotrochozoa</taxon>
        <taxon>Mollusca</taxon>
        <taxon>Bivalvia</taxon>
        <taxon>Autobranchia</taxon>
        <taxon>Pteriomorphia</taxon>
        <taxon>Pectinida</taxon>
        <taxon>Pectinoidea</taxon>
        <taxon>Pectinidae</taxon>
        <taxon>Mizuhopecten</taxon>
    </lineage>
</organism>
<sequence length="368" mass="42379">MEKLDIEHLEKEFGPFLNPKAKLDVKGIATEYFLGLSGGMEGRIFVAGSDKFMEGIVSLLKDDTKDIVEKNYKTLINLTNLQTASNRILSLPSYPNLEAEFVKEMLDPEFEMADFVSQLLSNVTRTENCAKKVAKVLMQTDQGVSKLVNALCSVKYNPKANLHHLATVLGNLTQIPEFRTKVMAQDQFVVQRLLPFIEFKESKTRRHGIVACLKNCCFDVDCHEWLLGDSVDLLPRLLLPLAGPEEFDDEDNEKLPDDLQYLPPDKAREPDPEIRKMIIETIFKLCTTKNCRSFVKEKNTYVIMREFHKWEEHEDNFHALMNLIDMLISDEPQQGMEDLNTVDIPQDIEEKFLKQDKQREEMETSDQK</sequence>
<keyword evidence="7" id="KW-1185">Reference proteome</keyword>
<evidence type="ECO:0000259" key="4">
    <source>
        <dbReference type="Pfam" id="PF04063"/>
    </source>
</evidence>
<dbReference type="InterPro" id="IPR011989">
    <property type="entry name" value="ARM-like"/>
</dbReference>
<feature type="domain" description="Protein HGH1 N-terminal" evidence="4">
    <location>
        <begin position="105"/>
        <end position="276"/>
    </location>
</feature>
<dbReference type="InterPro" id="IPR007206">
    <property type="entry name" value="Protein_HGH1_C"/>
</dbReference>
<dbReference type="PROSITE" id="PS51450">
    <property type="entry name" value="LRR"/>
    <property type="match status" value="1"/>
</dbReference>
<comment type="similarity">
    <text evidence="1">Belongs to the HGH1 family.</text>
</comment>
<dbReference type="Pfam" id="PF04063">
    <property type="entry name" value="DUF383"/>
    <property type="match status" value="1"/>
</dbReference>
<dbReference type="OrthoDB" id="338814at2759"/>
<dbReference type="InterPro" id="IPR007205">
    <property type="entry name" value="Protein_HGH1_N"/>
</dbReference>